<evidence type="ECO:0000313" key="2">
    <source>
        <dbReference type="Proteomes" id="UP000199165"/>
    </source>
</evidence>
<dbReference type="STRING" id="995060.SAMN04487904_11134"/>
<protein>
    <submittedName>
        <fullName evidence="1">Cytidylate kinase</fullName>
    </submittedName>
</protein>
<dbReference type="Gene3D" id="3.40.50.300">
    <property type="entry name" value="P-loop containing nucleotide triphosphate hydrolases"/>
    <property type="match status" value="1"/>
</dbReference>
<keyword evidence="1" id="KW-0808">Transferase</keyword>
<dbReference type="Proteomes" id="UP000199165">
    <property type="component" value="Unassembled WGS sequence"/>
</dbReference>
<name>A0A1I7BGA1_9ACTN</name>
<dbReference type="GO" id="GO:0016301">
    <property type="term" value="F:kinase activity"/>
    <property type="evidence" value="ECO:0007669"/>
    <property type="project" value="UniProtKB-KW"/>
</dbReference>
<reference evidence="2" key="1">
    <citation type="submission" date="2016-10" db="EMBL/GenBank/DDBJ databases">
        <authorList>
            <person name="Varghese N."/>
            <person name="Submissions S."/>
        </authorList>
    </citation>
    <scope>NUCLEOTIDE SEQUENCE [LARGE SCALE GENOMIC DNA]</scope>
    <source>
        <strain evidence="2">DSM 45501</strain>
    </source>
</reference>
<accession>A0A1I7BGA1</accession>
<evidence type="ECO:0000313" key="1">
    <source>
        <dbReference type="EMBL" id="SFT86200.1"/>
    </source>
</evidence>
<keyword evidence="1" id="KW-0418">Kinase</keyword>
<dbReference type="AlphaFoldDB" id="A0A1I7BGA1"/>
<dbReference type="InterPro" id="IPR027417">
    <property type="entry name" value="P-loop_NTPase"/>
</dbReference>
<keyword evidence="2" id="KW-1185">Reference proteome</keyword>
<sequence length="262" mass="29673">MKRDRKHSDDCQHGEVSYLLSSNPNTKSEFSFKRYPNVAISGLTAAGKTTHAILLAQSLGYRYVSATEVLLELTGVSSTRDRAWFDEHERLQEARESGEVDDELDRRLVQLAAENEGLVIDSWGIAWTCQAPMVRVWLDSDATSRTWKCYVSQGNPPQYDLYGCAELVSGKDISTRNMFLKRHGFDIFGSRDIFDVILDNTHLIREPTQQSANQGIKEFEPVMFSAVSSLLNEQPDILTSAAYHWNPQQRHCISHISRSDLS</sequence>
<dbReference type="EMBL" id="FPAT01000011">
    <property type="protein sequence ID" value="SFT86200.1"/>
    <property type="molecule type" value="Genomic_DNA"/>
</dbReference>
<dbReference type="SUPFAM" id="SSF52540">
    <property type="entry name" value="P-loop containing nucleoside triphosphate hydrolases"/>
    <property type="match status" value="1"/>
</dbReference>
<organism evidence="1 2">
    <name type="scientific">Actinopolyspora righensis</name>
    <dbReference type="NCBI Taxonomy" id="995060"/>
    <lineage>
        <taxon>Bacteria</taxon>
        <taxon>Bacillati</taxon>
        <taxon>Actinomycetota</taxon>
        <taxon>Actinomycetes</taxon>
        <taxon>Actinopolysporales</taxon>
        <taxon>Actinopolysporaceae</taxon>
        <taxon>Actinopolyspora</taxon>
        <taxon>Actinopolyspora alba group</taxon>
    </lineage>
</organism>
<dbReference type="Pfam" id="PF13189">
    <property type="entry name" value="Cytidylate_kin2"/>
    <property type="match status" value="1"/>
</dbReference>
<proteinExistence type="predicted"/>
<gene>
    <name evidence="1" type="ORF">SAMN04487904_11134</name>
</gene>